<reference evidence="14" key="1">
    <citation type="submission" date="2021-06" db="EMBL/GenBank/DDBJ databases">
        <authorList>
            <person name="Kallberg Y."/>
            <person name="Tangrot J."/>
            <person name="Rosling A."/>
        </authorList>
    </citation>
    <scope>NUCLEOTIDE SEQUENCE</scope>
    <source>
        <strain evidence="14">UK204</strain>
    </source>
</reference>
<comment type="caution">
    <text evidence="14">The sequence shown here is derived from an EMBL/GenBank/DDBJ whole genome shotgun (WGS) entry which is preliminary data.</text>
</comment>
<evidence type="ECO:0000256" key="10">
    <source>
        <dbReference type="ARBA" id="ARBA00029753"/>
    </source>
</evidence>
<dbReference type="PRINTS" id="PR00718">
    <property type="entry name" value="PHPHLIPASED"/>
</dbReference>
<dbReference type="EMBL" id="CAJVPQ010005997">
    <property type="protein sequence ID" value="CAG8679043.1"/>
    <property type="molecule type" value="Genomic_DNA"/>
</dbReference>
<evidence type="ECO:0000256" key="12">
    <source>
        <dbReference type="PROSITE-ProRule" id="PRU00803"/>
    </source>
</evidence>
<name>A0A9N9HDC5_9GLOM</name>
<evidence type="ECO:0000256" key="4">
    <source>
        <dbReference type="ARBA" id="ARBA00015988"/>
    </source>
</evidence>
<dbReference type="SUPFAM" id="SSF69318">
    <property type="entry name" value="Integrin alpha N-terminal domain"/>
    <property type="match status" value="2"/>
</dbReference>
<evidence type="ECO:0000256" key="9">
    <source>
        <dbReference type="ARBA" id="ARBA00023180"/>
    </source>
</evidence>
<dbReference type="PANTHER" id="PTHR23221">
    <property type="entry name" value="GLYCOSYLPHOSPHATIDYLINOSITOL PHOSPHOLIPASE D"/>
    <property type="match status" value="1"/>
</dbReference>
<dbReference type="Proteomes" id="UP000789570">
    <property type="component" value="Unassembled WGS sequence"/>
</dbReference>
<comment type="subcellular location">
    <subcellularLocation>
        <location evidence="1">Secreted</location>
    </subcellularLocation>
</comment>
<dbReference type="OrthoDB" id="5317514at2759"/>
<protein>
    <recommendedName>
        <fullName evidence="4">Phosphatidylinositol-glycan-specific phospholipase D</fullName>
        <ecNumber evidence="3">3.1.4.50</ecNumber>
    </recommendedName>
    <alternativeName>
        <fullName evidence="10">Glycosyl-phosphatidylinositol-specific phospholipase D</fullName>
    </alternativeName>
</protein>
<sequence length="858" mass="97301">MSVHNEVTKRAMYTFRPIIPEYNKYATYLHNYPEFVQAGSFFPDWGYGCMGNDDASEEAHWLPFMKSSVEHIREKYDIATWEQDSVAQGVISFLFAVVSHEVADITWHSIEMKSGFIRAMASLNFMNNYAAAHEVADVGGEFTLAHMTNLDYFIDEWSLPIDDLVEIYQRTNQTVEGNQIEICVKKAFAAAQMNKSPFLIEMFEAYHKGGLNNMAADVTDCWHELAKWFEFGTNNNELCNTFRMVAEKRKKRENKYHSHKDLTNFLYNYSEELLEITGYSIRYHKKNGIGTFEIHRQLSRDPITNEPFPESQDFNPSEKEKNVKVEEYGFDQVFQDVLTKDEKISLSDENHVSINLPWTNSDHLLPSSYSYSSNISTEPFDATCRLVPNDPNKVQTINIPYSYAHFGHDMVVGDFNGDGIQDLAISAPFYSNLPEIPQVGAIFIINGRKSGSFKFSPKSSNILDLADKIIYAYNSRDGNNNEAQSRFGWSMSVVDLNKDGIDDLAVSAPSFGANKYIYSGKVYVYFGKKNEGLKADMADLEINSKRNVSEYDWQIEAFGQYMSAGDVDGDGFADLLIGCPYCGMYSEEKEKILLHTGGVFAFLSSSDHKGNITVYDYDWSIISPGDHEYEWFGYSINYYKSDSMQNPIIIVGAPGYHEHSITPMVGRIYGFEIIDKVDQNGKGPVKIFDLCGVEEFQGFGSSIIVGDLLDNGESYILVASNSETHRKKFPQYGNFWQAGAIRLINMQYLKEDKKLSDEDMSLGRELLALLRGSESASRLGSSLLWDINEKSLWASEPFTYWESGQIFKYSIGSSLVSEVCLVGRERQARFGNKMIKFDFNGDGKNDLVVNSEHSSYAA</sequence>
<comment type="catalytic activity">
    <reaction evidence="11">
        <text>a 6-(alpha-D-glucosaminyl)-1-(1,2-diacyl-sn-glycero-3-phospho)-1D-myo-inositol + H2O = 6-(alpha-D-glucosaminyl)-1D-myo-inositol + a 1,2-diacyl-sn-glycero-3-phosphate + H(+)</text>
        <dbReference type="Rhea" id="RHEA:10832"/>
        <dbReference type="ChEBI" id="CHEBI:15377"/>
        <dbReference type="ChEBI" id="CHEBI:15378"/>
        <dbReference type="ChEBI" id="CHEBI:57997"/>
        <dbReference type="ChEBI" id="CHEBI:58608"/>
        <dbReference type="ChEBI" id="CHEBI:58700"/>
        <dbReference type="EC" id="3.1.4.50"/>
    </reaction>
</comment>
<evidence type="ECO:0000259" key="13">
    <source>
        <dbReference type="Pfam" id="PF00882"/>
    </source>
</evidence>
<dbReference type="GO" id="GO:0031012">
    <property type="term" value="C:extracellular matrix"/>
    <property type="evidence" value="ECO:0007669"/>
    <property type="project" value="TreeGrafter"/>
</dbReference>
<feature type="repeat" description="FG-GAP" evidence="12">
    <location>
        <begin position="618"/>
        <end position="680"/>
    </location>
</feature>
<evidence type="ECO:0000256" key="1">
    <source>
        <dbReference type="ARBA" id="ARBA00004613"/>
    </source>
</evidence>
<comment type="similarity">
    <text evidence="2">Belongs to the GPLD1 family.</text>
</comment>
<dbReference type="Pfam" id="PF01839">
    <property type="entry name" value="FG-GAP"/>
    <property type="match status" value="3"/>
</dbReference>
<dbReference type="InterPro" id="IPR013517">
    <property type="entry name" value="FG-GAP"/>
</dbReference>
<evidence type="ECO:0000256" key="5">
    <source>
        <dbReference type="ARBA" id="ARBA00022525"/>
    </source>
</evidence>
<dbReference type="EC" id="3.1.4.50" evidence="3"/>
<dbReference type="InterPro" id="IPR001028">
    <property type="entry name" value="Gprt_PLipase_D"/>
</dbReference>
<evidence type="ECO:0000313" key="15">
    <source>
        <dbReference type="Proteomes" id="UP000789570"/>
    </source>
</evidence>
<dbReference type="InterPro" id="IPR028994">
    <property type="entry name" value="Integrin_alpha_N"/>
</dbReference>
<proteinExistence type="inferred from homology"/>
<evidence type="ECO:0000256" key="3">
    <source>
        <dbReference type="ARBA" id="ARBA00012284"/>
    </source>
</evidence>
<keyword evidence="7" id="KW-0677">Repeat</keyword>
<dbReference type="InterPro" id="IPR029002">
    <property type="entry name" value="PLPC/GPLD1"/>
</dbReference>
<organism evidence="14 15">
    <name type="scientific">Funneliformis caledonium</name>
    <dbReference type="NCBI Taxonomy" id="1117310"/>
    <lineage>
        <taxon>Eukaryota</taxon>
        <taxon>Fungi</taxon>
        <taxon>Fungi incertae sedis</taxon>
        <taxon>Mucoromycota</taxon>
        <taxon>Glomeromycotina</taxon>
        <taxon>Glomeromycetes</taxon>
        <taxon>Glomerales</taxon>
        <taxon>Glomeraceae</taxon>
        <taxon>Funneliformis</taxon>
    </lineage>
</organism>
<dbReference type="PROSITE" id="PS51470">
    <property type="entry name" value="FG_GAP"/>
    <property type="match status" value="3"/>
</dbReference>
<feature type="repeat" description="FG-GAP" evidence="12">
    <location>
        <begin position="392"/>
        <end position="454"/>
    </location>
</feature>
<keyword evidence="8" id="KW-0378">Hydrolase</keyword>
<feature type="repeat" description="FG-GAP" evidence="12">
    <location>
        <begin position="474"/>
        <end position="534"/>
    </location>
</feature>
<evidence type="ECO:0000256" key="6">
    <source>
        <dbReference type="ARBA" id="ARBA00022729"/>
    </source>
</evidence>
<evidence type="ECO:0000313" key="14">
    <source>
        <dbReference type="EMBL" id="CAG8679043.1"/>
    </source>
</evidence>
<gene>
    <name evidence="14" type="ORF">FCALED_LOCUS12401</name>
</gene>
<keyword evidence="5" id="KW-0964">Secreted</keyword>
<evidence type="ECO:0000256" key="2">
    <source>
        <dbReference type="ARBA" id="ARBA00008652"/>
    </source>
</evidence>
<dbReference type="Gene3D" id="2.130.10.130">
    <property type="entry name" value="Integrin alpha, N-terminal"/>
    <property type="match status" value="2"/>
</dbReference>
<dbReference type="GO" id="GO:0004621">
    <property type="term" value="F:glycosylphosphatidylinositol phospholipase D activity"/>
    <property type="evidence" value="ECO:0007669"/>
    <property type="project" value="UniProtKB-EC"/>
</dbReference>
<evidence type="ECO:0000256" key="8">
    <source>
        <dbReference type="ARBA" id="ARBA00022801"/>
    </source>
</evidence>
<keyword evidence="15" id="KW-1185">Reference proteome</keyword>
<dbReference type="InterPro" id="IPR013519">
    <property type="entry name" value="Int_alpha_beta-p"/>
</dbReference>
<feature type="domain" description="Phospholipase C/D" evidence="13">
    <location>
        <begin position="24"/>
        <end position="159"/>
    </location>
</feature>
<evidence type="ECO:0000256" key="7">
    <source>
        <dbReference type="ARBA" id="ARBA00022737"/>
    </source>
</evidence>
<keyword evidence="6" id="KW-0732">Signal</keyword>
<dbReference type="GO" id="GO:0005615">
    <property type="term" value="C:extracellular space"/>
    <property type="evidence" value="ECO:0007669"/>
    <property type="project" value="TreeGrafter"/>
</dbReference>
<keyword evidence="9" id="KW-0325">Glycoprotein</keyword>
<dbReference type="PANTHER" id="PTHR23221:SF7">
    <property type="entry name" value="PHOSPHATIDYLINOSITOL-GLYCAN-SPECIFIC PHOSPHOLIPASE D"/>
    <property type="match status" value="1"/>
</dbReference>
<dbReference type="Pfam" id="PF00882">
    <property type="entry name" value="Zn_dep_PLPC"/>
    <property type="match status" value="1"/>
</dbReference>
<dbReference type="SMART" id="SM00191">
    <property type="entry name" value="Int_alpha"/>
    <property type="match status" value="4"/>
</dbReference>
<evidence type="ECO:0000256" key="11">
    <source>
        <dbReference type="ARBA" id="ARBA00093237"/>
    </source>
</evidence>
<dbReference type="AlphaFoldDB" id="A0A9N9HDC5"/>
<accession>A0A9N9HDC5</accession>
<feature type="non-terminal residue" evidence="14">
    <location>
        <position position="858"/>
    </location>
</feature>